<keyword evidence="1" id="KW-0677">Repeat</keyword>
<dbReference type="STRING" id="379066.GAU_2341"/>
<dbReference type="SUPFAM" id="SSF50939">
    <property type="entry name" value="Sialidases"/>
    <property type="match status" value="1"/>
</dbReference>
<dbReference type="SUPFAM" id="SSF110296">
    <property type="entry name" value="Oligoxyloglucan reducing end-specific cellobiohydrolase"/>
    <property type="match status" value="1"/>
</dbReference>
<dbReference type="Pfam" id="PF15902">
    <property type="entry name" value="Sortilin-Vps10"/>
    <property type="match status" value="1"/>
</dbReference>
<dbReference type="PANTHER" id="PTHR43739:SF5">
    <property type="entry name" value="EXO-ALPHA-SIALIDASE"/>
    <property type="match status" value="1"/>
</dbReference>
<dbReference type="InterPro" id="IPR052025">
    <property type="entry name" value="Xyloglucanase_GH74"/>
</dbReference>
<protein>
    <recommendedName>
        <fullName evidence="3">Sortilin N-terminal domain-containing protein</fullName>
    </recommendedName>
</protein>
<evidence type="ECO:0000313" key="5">
    <source>
        <dbReference type="Proteomes" id="UP000002209"/>
    </source>
</evidence>
<organism evidence="4 5">
    <name type="scientific">Gemmatimonas aurantiaca (strain DSM 14586 / JCM 11422 / NBRC 100505 / T-27)</name>
    <dbReference type="NCBI Taxonomy" id="379066"/>
    <lineage>
        <taxon>Bacteria</taxon>
        <taxon>Pseudomonadati</taxon>
        <taxon>Gemmatimonadota</taxon>
        <taxon>Gemmatimonadia</taxon>
        <taxon>Gemmatimonadales</taxon>
        <taxon>Gemmatimonadaceae</taxon>
        <taxon>Gemmatimonas</taxon>
    </lineage>
</organism>
<dbReference type="eggNOG" id="COG4447">
    <property type="taxonomic scope" value="Bacteria"/>
</dbReference>
<dbReference type="InterPro" id="IPR031778">
    <property type="entry name" value="Sortilin_N"/>
</dbReference>
<gene>
    <name evidence="4" type="ordered locus">GAU_2341</name>
</gene>
<evidence type="ECO:0000256" key="2">
    <source>
        <dbReference type="SAM" id="MobiDB-lite"/>
    </source>
</evidence>
<evidence type="ECO:0000256" key="1">
    <source>
        <dbReference type="ARBA" id="ARBA00022737"/>
    </source>
</evidence>
<proteinExistence type="predicted"/>
<dbReference type="GO" id="GO:0010411">
    <property type="term" value="P:xyloglucan metabolic process"/>
    <property type="evidence" value="ECO:0007669"/>
    <property type="project" value="TreeGrafter"/>
</dbReference>
<dbReference type="Proteomes" id="UP000002209">
    <property type="component" value="Chromosome"/>
</dbReference>
<evidence type="ECO:0000313" key="4">
    <source>
        <dbReference type="EMBL" id="BAH39383.1"/>
    </source>
</evidence>
<accession>C1AAX7</accession>
<feature type="region of interest" description="Disordered" evidence="2">
    <location>
        <begin position="781"/>
        <end position="804"/>
    </location>
</feature>
<dbReference type="HOGENOM" id="CLU_004847_0_0_0"/>
<dbReference type="KEGG" id="gau:GAU_2341"/>
<dbReference type="Gene3D" id="2.130.10.10">
    <property type="entry name" value="YVTN repeat-like/Quinoprotein amine dehydrogenase"/>
    <property type="match status" value="3"/>
</dbReference>
<dbReference type="PANTHER" id="PTHR43739">
    <property type="entry name" value="XYLOGLUCANASE (EUROFUNG)"/>
    <property type="match status" value="1"/>
</dbReference>
<feature type="domain" description="Sortilin N-terminal" evidence="3">
    <location>
        <begin position="110"/>
        <end position="235"/>
    </location>
</feature>
<dbReference type="EMBL" id="AP009153">
    <property type="protein sequence ID" value="BAH39383.1"/>
    <property type="molecule type" value="Genomic_DNA"/>
</dbReference>
<dbReference type="CDD" id="cd15482">
    <property type="entry name" value="Sialidase_non-viral"/>
    <property type="match status" value="3"/>
</dbReference>
<keyword evidence="5" id="KW-1185">Reference proteome</keyword>
<dbReference type="InterPro" id="IPR036278">
    <property type="entry name" value="Sialidase_sf"/>
</dbReference>
<dbReference type="InterPro" id="IPR015943">
    <property type="entry name" value="WD40/YVTN_repeat-like_dom_sf"/>
</dbReference>
<dbReference type="AlphaFoldDB" id="C1AAX7"/>
<reference evidence="5" key="1">
    <citation type="submission" date="2006-03" db="EMBL/GenBank/DDBJ databases">
        <title>Complete genome sequence of Gemmatimonas aurantiaca T-27 that represents a novel phylum Gemmatimonadetes.</title>
        <authorList>
            <person name="Takasaki K."/>
            <person name="Ichikawa N."/>
            <person name="Miura H."/>
            <person name="Matsushita S."/>
            <person name="Watanabe Y."/>
            <person name="Oguchi A."/>
            <person name="Ankai A."/>
            <person name="Yashiro I."/>
            <person name="Takahashi M."/>
            <person name="Terui Y."/>
            <person name="Fukui S."/>
            <person name="Yokoyama H."/>
            <person name="Tanikawa S."/>
            <person name="Hanada S."/>
            <person name="Kamagata Y."/>
            <person name="Fujita N."/>
        </authorList>
    </citation>
    <scope>NUCLEOTIDE SEQUENCE [LARGE SCALE GENOMIC DNA]</scope>
    <source>
        <strain evidence="5">T-27 / DSM 14586 / JCM 11422 / NBRC 100505</strain>
    </source>
</reference>
<name>C1AAX7_GEMAT</name>
<evidence type="ECO:0000259" key="3">
    <source>
        <dbReference type="Pfam" id="PF15902"/>
    </source>
</evidence>
<sequence>MARLRVPMMASVDPALFRGLSYRLVGHSRGGRVTTVAGVASQPRTFYMGVASGGLWRTTDAGESWEPITDGKVPVASMGSVIVADNDPNIIWLGTGSDGVRSNVSTGRGVYRSNDAGKTWDFRGLYNAGQIGSIRAHPTNPDMAWVAAYGDIFKPNTERGIFKTVDGGKTWKKTLYVSDSTGGMDVELQPGNPNVVFAWMNRIERKPWTIISGSREGGFYKSTDGGETWKNIRNGLPTQLIGKGNIAVTAANPNRLYALVEALPGGGLYRSDDAGENWQLVNSTPGLITRPFYYTTLNADPTNADVVYGGAETLYKSSDAGKTVTPLRTPHGDNHDMWINPTNGNTMVQANDGGANVSFDGGKTWSSQDVQPTAEFYGVWLDNAFPYNLYMAQQDNSTYIVPSQNNPFNMSAVRTGPGCETGPIIPHPTDRNIIYGNCKGQFAVQNVAAGITKNYWIGAQSLYGNDGGDLIYRMQRTTPMAMSPHDPKVVYYGSQYLHRTRDAGVTWQRISPDLTAFPECCQGGSGSPITRDVTGEEFYSTLYAITESSLEKGVIWTGANDGPYSVTRDDGKTWKRVTPKDLPEGGRVAWIDASPHRRGSAYFATYRYLLGDYKPYIYRTDDYGQSWKLLTDGTNGIPVDAPTRVVREDPVREGLLYAGTEFGLYVSFDNGAHWQPFNLNMPVVPINDIRVHNDDIVIATQGRAAWILDNISALRQITPTTATAAVTVFRPRDGYRTNVGQSILGPTIDYYLPSAAADTVRIEILDAAGKVVNSFKSGVVPPAPPRRRAADDDDPEAAMAVGRPGGAAAGPMLNLVPNQAGMNRFVWNVQHQNTLGAPPAQYTARVTAGGTTTTVPLRVRIDPRLASDGTTEADLQAQFAHNTRMREMTAEINAVTTRIRGAEQRFRNATGAAADTLAKVRKVADVVNTQPIRYGKPGLQAHITYLAGMTVRADQKIGRDATDRYTVLLKELQTVKRDLDAALGPEIRP</sequence>